<evidence type="ECO:0000313" key="15">
    <source>
        <dbReference type="Proteomes" id="UP000048600"/>
    </source>
</evidence>
<dbReference type="EMBL" id="QTBD01000205">
    <property type="protein sequence ID" value="REQ48743.1"/>
    <property type="molecule type" value="Genomic_DNA"/>
</dbReference>
<dbReference type="PATRIC" id="fig|1773.206.peg.219"/>
<evidence type="ECO:0000313" key="17">
    <source>
        <dbReference type="Proteomes" id="UP000049023"/>
    </source>
</evidence>
<dbReference type="EMBL" id="CFOE01001211">
    <property type="protein sequence ID" value="CFE48970.1"/>
    <property type="molecule type" value="Genomic_DNA"/>
</dbReference>
<dbReference type="EMBL" id="LWDQ01000001">
    <property type="protein sequence ID" value="OMH61828.1"/>
    <property type="molecule type" value="Genomic_DNA"/>
</dbReference>
<dbReference type="EMBL" id="CNFT01001285">
    <property type="protein sequence ID" value="CKT11275.1"/>
    <property type="molecule type" value="Genomic_DNA"/>
</dbReference>
<feature type="region of interest" description="Disordered" evidence="1">
    <location>
        <begin position="98"/>
        <end position="119"/>
    </location>
</feature>
<reference evidence="12 13" key="1">
    <citation type="submission" date="2015-03" db="EMBL/GenBank/DDBJ databases">
        <authorList>
            <consortium name="Pathogen Informatics"/>
        </authorList>
    </citation>
    <scope>NUCLEOTIDE SEQUENCE [LARGE SCALE GENOMIC DNA]</scope>
    <source>
        <strain evidence="4 16">Bir 172</strain>
        <strain evidence="3 18">Bir 185</strain>
        <strain evidence="5 17">Bir 187</strain>
        <strain evidence="6 13">G09801536</strain>
        <strain evidence="2 14">G09901357</strain>
        <strain evidence="12">K00500041</strain>
        <strain evidence="7 15">P00601463</strain>
    </source>
</reference>
<evidence type="ECO:0000313" key="6">
    <source>
        <dbReference type="EMBL" id="COW18493.1"/>
    </source>
</evidence>
<proteinExistence type="predicted"/>
<evidence type="ECO:0000313" key="12">
    <source>
        <dbReference type="Proteomes" id="UP000038802"/>
    </source>
</evidence>
<evidence type="ECO:0000313" key="21">
    <source>
        <dbReference type="Proteomes" id="UP000300237"/>
    </source>
</evidence>
<evidence type="ECO:0000256" key="1">
    <source>
        <dbReference type="SAM" id="MobiDB-lite"/>
    </source>
</evidence>
<dbReference type="EMBL" id="CNFU01001176">
    <property type="protein sequence ID" value="CKT12894.1"/>
    <property type="molecule type" value="Genomic_DNA"/>
</dbReference>
<dbReference type="Proteomes" id="UP000045842">
    <property type="component" value="Unassembled WGS sequence"/>
</dbReference>
<evidence type="ECO:0000313" key="19">
    <source>
        <dbReference type="Proteomes" id="UP000189452"/>
    </source>
</evidence>
<dbReference type="Proteomes" id="UP000048948">
    <property type="component" value="Unassembled WGS sequence"/>
</dbReference>
<sequence>MDRVRRVVTDRDSGAGALARHPLAGRRTDPQLAAFYHRLMTTQRHCHTQATIAVARKLAERTRVTITTGRPYQLRDTNGDPVTARGAKELIDAHYHVDTRTHPHNRAHTDTMQNSKPAR</sequence>
<reference evidence="11 21" key="7">
    <citation type="submission" date="2018-08" db="EMBL/GenBank/DDBJ databases">
        <authorList>
            <person name="Fokvardsen B D."/>
            <person name="Norman A."/>
        </authorList>
    </citation>
    <scope>NUCLEOTIDE SEQUENCE [LARGE SCALE GENOMIC DNA]</scope>
    <source>
        <strain evidence="11 21">DKC2</strain>
    </source>
</reference>
<evidence type="ECO:0000313" key="8">
    <source>
        <dbReference type="EMBL" id="COW72388.1"/>
    </source>
</evidence>
<evidence type="ECO:0000313" key="5">
    <source>
        <dbReference type="EMBL" id="CKT12894.1"/>
    </source>
</evidence>
<organism evidence="8 12">
    <name type="scientific">Mycobacterium tuberculosis</name>
    <dbReference type="NCBI Taxonomy" id="1773"/>
    <lineage>
        <taxon>Bacteria</taxon>
        <taxon>Bacillati</taxon>
        <taxon>Actinomycetota</taxon>
        <taxon>Actinomycetes</taxon>
        <taxon>Mycobacteriales</taxon>
        <taxon>Mycobacteriaceae</taxon>
        <taxon>Mycobacterium</taxon>
        <taxon>Mycobacterium tuberculosis complex</taxon>
    </lineage>
</organism>
<reference evidence="10 20" key="4">
    <citation type="journal article" date="2017" name="N. Engl. J. Med.">
        <title>Transmission of Extensively Drug-Resistant Tuberculosis in South Africa.</title>
        <authorList>
            <person name="Shah N.S."/>
            <person name="Auld S.C."/>
            <person name="Brust J.C."/>
            <person name="Mathema B."/>
            <person name="Ismail N."/>
            <person name="Moodley P."/>
            <person name="Mlisana K."/>
            <person name="Allana S."/>
            <person name="Campbell A."/>
            <person name="Mthiyane T."/>
            <person name="Morris N."/>
            <person name="Mpangase P."/>
            <person name="van der Meulen H."/>
            <person name="Omar S.V."/>
            <person name="Brown T.S."/>
            <person name="Narechania A."/>
            <person name="Shaskina E."/>
            <person name="Kapwata T."/>
            <person name="Kreiswirth B."/>
            <person name="Gandhi N.R."/>
        </authorList>
    </citation>
    <scope>NUCLEOTIDE SEQUENCE [LARGE SCALE GENOMIC DNA]</scope>
    <source>
        <strain evidence="10 20">32301_S10</strain>
    </source>
</reference>
<evidence type="ECO:0000313" key="7">
    <source>
        <dbReference type="EMBL" id="COW24721.1"/>
    </source>
</evidence>
<dbReference type="Proteomes" id="UP000300237">
    <property type="component" value="Chromosome"/>
</dbReference>
<name>A0A045KD31_MYCTX</name>
<dbReference type="EMBL" id="LR027516">
    <property type="protein sequence ID" value="VCU52173.1"/>
    <property type="molecule type" value="Genomic_DNA"/>
</dbReference>
<dbReference type="Proteomes" id="UP000189452">
    <property type="component" value="Chromosome"/>
</dbReference>
<dbReference type="Proteomes" id="UP000038802">
    <property type="component" value="Unassembled WGS sequence"/>
</dbReference>
<evidence type="ECO:0000313" key="14">
    <source>
        <dbReference type="Proteomes" id="UP000048289"/>
    </source>
</evidence>
<gene>
    <name evidence="9" type="ORF">A4S10_04028</name>
    <name evidence="11" type="ORF">DKC2_4094</name>
    <name evidence="10" type="ORF">DSJ38_17550</name>
    <name evidence="6" type="ORF">ERS007679_03319</name>
    <name evidence="2" type="ORF">ERS007681_04600</name>
    <name evidence="8" type="ORF">ERS007703_04110</name>
    <name evidence="7" type="ORF">ERS007741_01950</name>
    <name evidence="4" type="ORF">ERS027646_03023</name>
    <name evidence="3" type="ORF">ERS027659_03970</name>
    <name evidence="5" type="ORF">ERS027661_03969</name>
</gene>
<accession>A0A045KD31</accession>
<dbReference type="AlphaFoldDB" id="A0A045KD31"/>
<reference evidence="9 19" key="5">
    <citation type="submission" date="2017-02" db="EMBL/GenBank/DDBJ databases">
        <title>Protein polymorphisms may explain contrasting epidemiological fitness of two variants of a multidrug-resistant Mycobacterium tuberculosis strain.</title>
        <authorList>
            <person name="Bigi M.M."/>
            <person name="Lopez B."/>
            <person name="Blanco F.C."/>
            <person name="Sasiain M.C."/>
            <person name="De La Barrera S."/>
            <person name="Ritacco V."/>
            <person name="Bigi F."/>
            <person name="Soria M.A."/>
        </authorList>
    </citation>
    <scope>NUCLEOTIDE SEQUENCE [LARGE SCALE GENOMIC DNA]</scope>
    <source>
        <strain evidence="9 19">6548</strain>
    </source>
</reference>
<dbReference type="Proteomes" id="UP000256381">
    <property type="component" value="Unassembled WGS sequence"/>
</dbReference>
<evidence type="ECO:0000313" key="16">
    <source>
        <dbReference type="Proteomes" id="UP000048948"/>
    </source>
</evidence>
<dbReference type="EMBL" id="CNGE01000639">
    <property type="protein sequence ID" value="CKT12640.1"/>
    <property type="molecule type" value="Genomic_DNA"/>
</dbReference>
<evidence type="ECO:0000313" key="20">
    <source>
        <dbReference type="Proteomes" id="UP000256381"/>
    </source>
</evidence>
<feature type="compositionally biased region" description="Polar residues" evidence="1">
    <location>
        <begin position="110"/>
        <end position="119"/>
    </location>
</feature>
<evidence type="ECO:0000313" key="13">
    <source>
        <dbReference type="Proteomes" id="UP000045842"/>
    </source>
</evidence>
<dbReference type="Proteomes" id="UP000049023">
    <property type="component" value="Unassembled WGS sequence"/>
</dbReference>
<dbReference type="Proteomes" id="UP000048289">
    <property type="component" value="Unassembled WGS sequence"/>
</dbReference>
<reference evidence="8" key="2">
    <citation type="submission" date="2015-03" db="EMBL/GenBank/DDBJ databases">
        <authorList>
            <person name="Murphy D."/>
        </authorList>
    </citation>
    <scope>NUCLEOTIDE SEQUENCE [LARGE SCALE GENOMIC DNA]</scope>
    <source>
        <strain evidence="8">K00500041</strain>
    </source>
</reference>
<dbReference type="STRING" id="115862.BBG46_19980"/>
<reference evidence="9 19" key="3">
    <citation type="submission" date="2016-04" db="EMBL/GenBank/DDBJ databases">
        <authorList>
            <person name="Bigi M."/>
            <person name="Bigi F."/>
            <person name="Soria M.A."/>
        </authorList>
    </citation>
    <scope>NUCLEOTIDE SEQUENCE [LARGE SCALE GENOMIC DNA]</scope>
    <source>
        <strain evidence="9 19">6548</strain>
    </source>
</reference>
<evidence type="ECO:0000313" key="4">
    <source>
        <dbReference type="EMBL" id="CKT12640.1"/>
    </source>
</evidence>
<evidence type="ECO:0000313" key="11">
    <source>
        <dbReference type="EMBL" id="VCU52173.1"/>
    </source>
</evidence>
<dbReference type="EMBL" id="CSAD01000587">
    <property type="protein sequence ID" value="COW18493.1"/>
    <property type="molecule type" value="Genomic_DNA"/>
</dbReference>
<protein>
    <submittedName>
        <fullName evidence="10">IS110 family transposase</fullName>
    </submittedName>
</protein>
<dbReference type="GeneID" id="45427848"/>
<evidence type="ECO:0000313" key="10">
    <source>
        <dbReference type="EMBL" id="REQ48743.1"/>
    </source>
</evidence>
<evidence type="ECO:0000313" key="3">
    <source>
        <dbReference type="EMBL" id="CKT11275.1"/>
    </source>
</evidence>
<evidence type="ECO:0000313" key="2">
    <source>
        <dbReference type="EMBL" id="CFE48970.1"/>
    </source>
</evidence>
<evidence type="ECO:0000313" key="18">
    <source>
        <dbReference type="Proteomes" id="UP000050164"/>
    </source>
</evidence>
<dbReference type="Proteomes" id="UP000050164">
    <property type="component" value="Unassembled WGS sequence"/>
</dbReference>
<dbReference type="Proteomes" id="UP000048600">
    <property type="component" value="Unassembled WGS sequence"/>
</dbReference>
<evidence type="ECO:0000313" key="9">
    <source>
        <dbReference type="EMBL" id="OMH61828.1"/>
    </source>
</evidence>
<reference evidence="10" key="6">
    <citation type="submission" date="2018-07" db="EMBL/GenBank/DDBJ databases">
        <authorList>
            <person name="Shah S."/>
            <person name="Brown T."/>
            <person name="Auld S."/>
            <person name="Bratton K."/>
            <person name="Narechania A."/>
            <person name="Mathema B."/>
            <person name="Gandhi N."/>
        </authorList>
    </citation>
    <scope>NUCLEOTIDE SEQUENCE</scope>
    <source>
        <strain evidence="10">32301_S10</strain>
    </source>
</reference>
<dbReference type="EMBL" id="CSAE01000662">
    <property type="protein sequence ID" value="COW72388.1"/>
    <property type="molecule type" value="Genomic_DNA"/>
</dbReference>
<dbReference type="RefSeq" id="WP_003900767.1">
    <property type="nucleotide sequence ID" value="NZ_AP017901.1"/>
</dbReference>
<dbReference type="EMBL" id="CHKL01000193">
    <property type="protein sequence ID" value="COW24721.1"/>
    <property type="molecule type" value="Genomic_DNA"/>
</dbReference>